<keyword evidence="2" id="KW-0645">Protease</keyword>
<keyword evidence="4" id="KW-0788">Thiol protease</keyword>
<evidence type="ECO:0000313" key="9">
    <source>
        <dbReference type="EMBL" id="GFS10495.1"/>
    </source>
</evidence>
<dbReference type="PANTHER" id="PTHR10183:SF433">
    <property type="entry name" value="CALPAIN-A-RELATED"/>
    <property type="match status" value="1"/>
</dbReference>
<dbReference type="Pfam" id="PF00648">
    <property type="entry name" value="Peptidase_C2"/>
    <property type="match status" value="1"/>
</dbReference>
<comment type="similarity">
    <text evidence="1">Belongs to the peptidase C2 family.</text>
</comment>
<sequence>MSFFNRIGDFGNDFGKYSSMLKDAKEQYDKFREAYDGFGGSSRGGGRRKCTTIPGRHSTSRSERKNPFAGLAKQDYKEIQSKCLEEGIHFEDPEFPAVDESIFFSRQPPRPFEWKRPHEICDDPQWISDGASRFDVRQGELGDCWLLAAVASLTCNPKLFNWVVDPSQNFTDNYCGLFKFTFWHQGDWQEVVVDDRLPTYRNQLVFMHSTEKNEFWSALLEKAYAKLMGSYESLKGGSSSEAMEDFTGGVTEMFDLQDKTPPNLLSIMLKASERGSLMGCSIDADPHKTEAELDNGLIMGHAYSVTSVQLVTSVITKRFPLLSLATVTKMPASLLIHTKGLRSREWSLLSEEEKQELGLNFEDDGEFWMSFQDFTGNFQKLEICNLGPDSLDEEDLSNKKKWECHKENGQWVKRVNAGGCRNYLGRLKIDWSIKIRKGQKNKAV</sequence>
<evidence type="ECO:0000256" key="1">
    <source>
        <dbReference type="ARBA" id="ARBA00007623"/>
    </source>
</evidence>
<protein>
    <submittedName>
        <fullName evidence="9">Calpain-A</fullName>
    </submittedName>
</protein>
<evidence type="ECO:0000256" key="6">
    <source>
        <dbReference type="PROSITE-ProRule" id="PRU00239"/>
    </source>
</evidence>
<dbReference type="PRINTS" id="PR00704">
    <property type="entry name" value="CALPAIN"/>
</dbReference>
<dbReference type="InterPro" id="IPR001300">
    <property type="entry name" value="Peptidase_C2_calpain_cat"/>
</dbReference>
<keyword evidence="3" id="KW-0378">Hydrolase</keyword>
<dbReference type="EMBL" id="BMAT01002624">
    <property type="protein sequence ID" value="GFS10495.1"/>
    <property type="molecule type" value="Genomic_DNA"/>
</dbReference>
<dbReference type="AlphaFoldDB" id="A0AAV4IKT7"/>
<dbReference type="Gene3D" id="3.90.70.10">
    <property type="entry name" value="Cysteine proteinases"/>
    <property type="match status" value="1"/>
</dbReference>
<evidence type="ECO:0000256" key="3">
    <source>
        <dbReference type="ARBA" id="ARBA00022801"/>
    </source>
</evidence>
<comment type="caution">
    <text evidence="6">Lacks conserved residue(s) required for the propagation of feature annotation.</text>
</comment>
<dbReference type="SMART" id="SM00230">
    <property type="entry name" value="CysPc"/>
    <property type="match status" value="1"/>
</dbReference>
<dbReference type="CDD" id="cd00044">
    <property type="entry name" value="CysPc"/>
    <property type="match status" value="1"/>
</dbReference>
<dbReference type="GO" id="GO:0005737">
    <property type="term" value="C:cytoplasm"/>
    <property type="evidence" value="ECO:0007669"/>
    <property type="project" value="TreeGrafter"/>
</dbReference>
<name>A0AAV4IKT7_9GAST</name>
<comment type="caution">
    <text evidence="9">The sequence shown here is derived from an EMBL/GenBank/DDBJ whole genome shotgun (WGS) entry which is preliminary data.</text>
</comment>
<feature type="region of interest" description="Disordered" evidence="7">
    <location>
        <begin position="39"/>
        <end position="67"/>
    </location>
</feature>
<evidence type="ECO:0000256" key="4">
    <source>
        <dbReference type="ARBA" id="ARBA00022807"/>
    </source>
</evidence>
<accession>A0AAV4IKT7</accession>
<dbReference type="GO" id="GO:0006508">
    <property type="term" value="P:proteolysis"/>
    <property type="evidence" value="ECO:0007669"/>
    <property type="project" value="UniProtKB-KW"/>
</dbReference>
<dbReference type="FunFam" id="3.90.70.10:FF:000114">
    <property type="entry name" value="Calpain a"/>
    <property type="match status" value="1"/>
</dbReference>
<dbReference type="SUPFAM" id="SSF54001">
    <property type="entry name" value="Cysteine proteinases"/>
    <property type="match status" value="1"/>
</dbReference>
<reference evidence="9 10" key="1">
    <citation type="journal article" date="2021" name="Elife">
        <title>Chloroplast acquisition without the gene transfer in kleptoplastic sea slugs, Plakobranchus ocellatus.</title>
        <authorList>
            <person name="Maeda T."/>
            <person name="Takahashi S."/>
            <person name="Yoshida T."/>
            <person name="Shimamura S."/>
            <person name="Takaki Y."/>
            <person name="Nagai Y."/>
            <person name="Toyoda A."/>
            <person name="Suzuki Y."/>
            <person name="Arimoto A."/>
            <person name="Ishii H."/>
            <person name="Satoh N."/>
            <person name="Nishiyama T."/>
            <person name="Hasebe M."/>
            <person name="Maruyama T."/>
            <person name="Minagawa J."/>
            <person name="Obokata J."/>
            <person name="Shigenobu S."/>
        </authorList>
    </citation>
    <scope>NUCLEOTIDE SEQUENCE [LARGE SCALE GENOMIC DNA]</scope>
</reference>
<keyword evidence="10" id="KW-1185">Reference proteome</keyword>
<feature type="domain" description="Calpain catalytic" evidence="8">
    <location>
        <begin position="89"/>
        <end position="387"/>
    </location>
</feature>
<gene>
    <name evidence="9" type="ORF">ElyMa_001324800</name>
</gene>
<feature type="active site" evidence="5">
    <location>
        <position position="301"/>
    </location>
</feature>
<feature type="active site" evidence="5">
    <location>
        <position position="144"/>
    </location>
</feature>
<dbReference type="PROSITE" id="PS00139">
    <property type="entry name" value="THIOL_PROTEASE_CYS"/>
    <property type="match status" value="1"/>
</dbReference>
<evidence type="ECO:0000256" key="7">
    <source>
        <dbReference type="SAM" id="MobiDB-lite"/>
    </source>
</evidence>
<dbReference type="PROSITE" id="PS50203">
    <property type="entry name" value="CALPAIN_CAT"/>
    <property type="match status" value="1"/>
</dbReference>
<dbReference type="GO" id="GO:0004198">
    <property type="term" value="F:calcium-dependent cysteine-type endopeptidase activity"/>
    <property type="evidence" value="ECO:0007669"/>
    <property type="project" value="InterPro"/>
</dbReference>
<dbReference type="Proteomes" id="UP000762676">
    <property type="component" value="Unassembled WGS sequence"/>
</dbReference>
<evidence type="ECO:0000256" key="2">
    <source>
        <dbReference type="ARBA" id="ARBA00022670"/>
    </source>
</evidence>
<dbReference type="InterPro" id="IPR038765">
    <property type="entry name" value="Papain-like_cys_pep_sf"/>
</dbReference>
<dbReference type="PANTHER" id="PTHR10183">
    <property type="entry name" value="CALPAIN"/>
    <property type="match status" value="1"/>
</dbReference>
<evidence type="ECO:0000313" key="10">
    <source>
        <dbReference type="Proteomes" id="UP000762676"/>
    </source>
</evidence>
<evidence type="ECO:0000256" key="5">
    <source>
        <dbReference type="PIRSR" id="PIRSR622684-1"/>
    </source>
</evidence>
<evidence type="ECO:0000259" key="8">
    <source>
        <dbReference type="PROSITE" id="PS50203"/>
    </source>
</evidence>
<dbReference type="InterPro" id="IPR022684">
    <property type="entry name" value="Calpain_cysteine_protease"/>
</dbReference>
<organism evidence="9 10">
    <name type="scientific">Elysia marginata</name>
    <dbReference type="NCBI Taxonomy" id="1093978"/>
    <lineage>
        <taxon>Eukaryota</taxon>
        <taxon>Metazoa</taxon>
        <taxon>Spiralia</taxon>
        <taxon>Lophotrochozoa</taxon>
        <taxon>Mollusca</taxon>
        <taxon>Gastropoda</taxon>
        <taxon>Heterobranchia</taxon>
        <taxon>Euthyneura</taxon>
        <taxon>Panpulmonata</taxon>
        <taxon>Sacoglossa</taxon>
        <taxon>Placobranchoidea</taxon>
        <taxon>Plakobranchidae</taxon>
        <taxon>Elysia</taxon>
    </lineage>
</organism>
<proteinExistence type="inferred from homology"/>
<dbReference type="InterPro" id="IPR000169">
    <property type="entry name" value="Pept_cys_AS"/>
</dbReference>